<dbReference type="EMBL" id="BAAATD010000003">
    <property type="protein sequence ID" value="GAA2594496.1"/>
    <property type="molecule type" value="Genomic_DNA"/>
</dbReference>
<proteinExistence type="predicted"/>
<keyword evidence="1" id="KW-1133">Transmembrane helix</keyword>
<name>A0ABP6BZ59_9ACTN</name>
<evidence type="ECO:0000256" key="1">
    <source>
        <dbReference type="SAM" id="Phobius"/>
    </source>
</evidence>
<feature type="transmembrane region" description="Helical" evidence="1">
    <location>
        <begin position="53"/>
        <end position="79"/>
    </location>
</feature>
<keyword evidence="3" id="KW-1185">Reference proteome</keyword>
<keyword evidence="1" id="KW-0472">Membrane</keyword>
<comment type="caution">
    <text evidence="2">The sequence shown here is derived from an EMBL/GenBank/DDBJ whole genome shotgun (WGS) entry which is preliminary data.</text>
</comment>
<protein>
    <submittedName>
        <fullName evidence="2">DUF1772 domain-containing protein</fullName>
    </submittedName>
</protein>
<feature type="transmembrane region" description="Helical" evidence="1">
    <location>
        <begin position="12"/>
        <end position="32"/>
    </location>
</feature>
<accession>A0ABP6BZ59</accession>
<organism evidence="2 3">
    <name type="scientific">Actinomadura fulvescens</name>
    <dbReference type="NCBI Taxonomy" id="46160"/>
    <lineage>
        <taxon>Bacteria</taxon>
        <taxon>Bacillati</taxon>
        <taxon>Actinomycetota</taxon>
        <taxon>Actinomycetes</taxon>
        <taxon>Streptosporangiales</taxon>
        <taxon>Thermomonosporaceae</taxon>
        <taxon>Actinomadura</taxon>
    </lineage>
</organism>
<dbReference type="InterPro" id="IPR013901">
    <property type="entry name" value="Anthrone_oxy"/>
</dbReference>
<gene>
    <name evidence="2" type="ORF">GCM10010411_29630</name>
</gene>
<evidence type="ECO:0000313" key="3">
    <source>
        <dbReference type="Proteomes" id="UP001501509"/>
    </source>
</evidence>
<dbReference type="Proteomes" id="UP001501509">
    <property type="component" value="Unassembled WGS sequence"/>
</dbReference>
<dbReference type="Pfam" id="PF08592">
    <property type="entry name" value="Anthrone_oxy"/>
    <property type="match status" value="1"/>
</dbReference>
<keyword evidence="1" id="KW-0812">Transmembrane</keyword>
<evidence type="ECO:0000313" key="2">
    <source>
        <dbReference type="EMBL" id="GAA2594496.1"/>
    </source>
</evidence>
<feature type="transmembrane region" description="Helical" evidence="1">
    <location>
        <begin position="85"/>
        <end position="106"/>
    </location>
</feature>
<sequence>MTELFQNLSLLAATIALGMMAGLFTAFSYAIMPGLARTGDRTFVHAMQRINVAILNGWFGFGFAGSLIFTAIAAVLHLGAGDRDALPWIIAALVLYVATLAITFRVNVPLNNELDRAGEPGAVTDPGAVRRRFEATWVRWNHVRSVTSTLALGCLAWALLQH</sequence>
<reference evidence="3" key="1">
    <citation type="journal article" date="2019" name="Int. J. Syst. Evol. Microbiol.">
        <title>The Global Catalogue of Microorganisms (GCM) 10K type strain sequencing project: providing services to taxonomists for standard genome sequencing and annotation.</title>
        <authorList>
            <consortium name="The Broad Institute Genomics Platform"/>
            <consortium name="The Broad Institute Genome Sequencing Center for Infectious Disease"/>
            <person name="Wu L."/>
            <person name="Ma J."/>
        </authorList>
    </citation>
    <scope>NUCLEOTIDE SEQUENCE [LARGE SCALE GENOMIC DNA]</scope>
    <source>
        <strain evidence="3">JCM 6833</strain>
    </source>
</reference>